<comment type="caution">
    <text evidence="2">The sequence shown here is derived from an EMBL/GenBank/DDBJ whole genome shotgun (WGS) entry which is preliminary data.</text>
</comment>
<sequence>MAGDSVSVARRPAATLGSMPTHFSHATDDTDTTPGNLDDALARIDARARRAHDAFERARDFATALEGVRGRGESSGVRVVVDQHGLLREVTYPDPLPAPTPSSLLAQATVRAHRAALADALAQLAGHARTTWGDDPLATQVVDEARARFVGAGS</sequence>
<keyword evidence="3" id="KW-1185">Reference proteome</keyword>
<evidence type="ECO:0000313" key="3">
    <source>
        <dbReference type="Proteomes" id="UP000756387"/>
    </source>
</evidence>
<dbReference type="EMBL" id="JADCSA010000011">
    <property type="protein sequence ID" value="MBE7325360.1"/>
    <property type="molecule type" value="Genomic_DNA"/>
</dbReference>
<name>A0ABR9RUU4_9ACTN</name>
<dbReference type="RefSeq" id="WP_193638685.1">
    <property type="nucleotide sequence ID" value="NZ_JADCSA010000011.1"/>
</dbReference>
<evidence type="ECO:0000256" key="1">
    <source>
        <dbReference type="SAM" id="MobiDB-lite"/>
    </source>
</evidence>
<feature type="region of interest" description="Disordered" evidence="1">
    <location>
        <begin position="1"/>
        <end position="35"/>
    </location>
</feature>
<accession>A0ABR9RUU4</accession>
<evidence type="ECO:0008006" key="4">
    <source>
        <dbReference type="Google" id="ProtNLM"/>
    </source>
</evidence>
<organism evidence="2 3">
    <name type="scientific">Nocardioides malaquae</name>
    <dbReference type="NCBI Taxonomy" id="2773426"/>
    <lineage>
        <taxon>Bacteria</taxon>
        <taxon>Bacillati</taxon>
        <taxon>Actinomycetota</taxon>
        <taxon>Actinomycetes</taxon>
        <taxon>Propionibacteriales</taxon>
        <taxon>Nocardioidaceae</taxon>
        <taxon>Nocardioides</taxon>
    </lineage>
</organism>
<proteinExistence type="predicted"/>
<protein>
    <recommendedName>
        <fullName evidence="4">YbaB/EbfC family DNA-binding protein</fullName>
    </recommendedName>
</protein>
<gene>
    <name evidence="2" type="ORF">IEQ44_11910</name>
</gene>
<dbReference type="Proteomes" id="UP000756387">
    <property type="component" value="Unassembled WGS sequence"/>
</dbReference>
<reference evidence="2 3" key="1">
    <citation type="submission" date="2020-10" db="EMBL/GenBank/DDBJ databases">
        <title>Nocardioides sp. isolated from sludge.</title>
        <authorList>
            <person name="Zhang X."/>
        </authorList>
    </citation>
    <scope>NUCLEOTIDE SEQUENCE [LARGE SCALE GENOMIC DNA]</scope>
    <source>
        <strain evidence="2 3">Y6</strain>
    </source>
</reference>
<evidence type="ECO:0000313" key="2">
    <source>
        <dbReference type="EMBL" id="MBE7325360.1"/>
    </source>
</evidence>